<dbReference type="EMBL" id="QXDF01000001">
    <property type="protein sequence ID" value="RIA56305.1"/>
    <property type="molecule type" value="Genomic_DNA"/>
</dbReference>
<dbReference type="InterPro" id="IPR026336">
    <property type="entry name" value="PdeM-like"/>
</dbReference>
<dbReference type="OrthoDB" id="9795838at2"/>
<dbReference type="InterPro" id="IPR029052">
    <property type="entry name" value="Metallo-depent_PP-like"/>
</dbReference>
<dbReference type="PIRSF" id="PIRSF000887">
    <property type="entry name" value="Pesterase_MJ0037"/>
    <property type="match status" value="1"/>
</dbReference>
<comment type="caution">
    <text evidence="2">The sequence shown here is derived from an EMBL/GenBank/DDBJ whole genome shotgun (WGS) entry which is preliminary data.</text>
</comment>
<dbReference type="NCBIfam" id="TIGR04123">
    <property type="entry name" value="P_estr_lig_assc"/>
    <property type="match status" value="1"/>
</dbReference>
<dbReference type="PANTHER" id="PTHR39323">
    <property type="entry name" value="BLR1149 PROTEIN"/>
    <property type="match status" value="1"/>
</dbReference>
<proteinExistence type="predicted"/>
<dbReference type="Pfam" id="PF00149">
    <property type="entry name" value="Metallophos"/>
    <property type="match status" value="1"/>
</dbReference>
<gene>
    <name evidence="2" type="ORF">BXY53_1408</name>
</gene>
<accession>A0A397Q901</accession>
<dbReference type="PANTHER" id="PTHR39323:SF1">
    <property type="entry name" value="BLR1149 PROTEIN"/>
    <property type="match status" value="1"/>
</dbReference>
<dbReference type="InterPro" id="IPR004843">
    <property type="entry name" value="Calcineurin-like_PHP"/>
</dbReference>
<sequence length="233" mass="25229">MRVPRPAEAVSDRTRSQIAFAGVPLVLDARGGAYLPEADTLIVSDLHLEKGSYYAARGVPVPVCDTRETLRRLAEIVAAYSPARVVCLGDSFHDRSARGRLSSADQAGLADIAKDISDWVWVNGNHDPEPPDGLTGRGAARLDLAGLTLAHQPVEAPGAQIIGHYHPKLKLRLKGHKITGPCFVAGAKRLVMPAFGAFTGGLRVTRDAPWPDLLGTDWRQYLIFNDQLWPVSL</sequence>
<evidence type="ECO:0000259" key="1">
    <source>
        <dbReference type="Pfam" id="PF00149"/>
    </source>
</evidence>
<evidence type="ECO:0000313" key="3">
    <source>
        <dbReference type="Proteomes" id="UP000266273"/>
    </source>
</evidence>
<reference evidence="2 3" key="1">
    <citation type="submission" date="2018-08" db="EMBL/GenBank/DDBJ databases">
        <title>Genomic Encyclopedia of Archaeal and Bacterial Type Strains, Phase II (KMG-II): from individual species to whole genera.</title>
        <authorList>
            <person name="Goeker M."/>
        </authorList>
    </citation>
    <scope>NUCLEOTIDE SEQUENCE [LARGE SCALE GENOMIC DNA]</scope>
    <source>
        <strain evidence="2 3">DSM 5002</strain>
    </source>
</reference>
<name>A0A397Q901_9HYPH</name>
<organism evidence="2 3">
    <name type="scientific">Dichotomicrobium thermohalophilum</name>
    <dbReference type="NCBI Taxonomy" id="933063"/>
    <lineage>
        <taxon>Bacteria</taxon>
        <taxon>Pseudomonadati</taxon>
        <taxon>Pseudomonadota</taxon>
        <taxon>Alphaproteobacteria</taxon>
        <taxon>Hyphomicrobiales</taxon>
        <taxon>Hyphomicrobiaceae</taxon>
        <taxon>Dichotomicrobium</taxon>
    </lineage>
</organism>
<evidence type="ECO:0000313" key="2">
    <source>
        <dbReference type="EMBL" id="RIA56305.1"/>
    </source>
</evidence>
<protein>
    <submittedName>
        <fullName evidence="2">Putative phosphoesterase</fullName>
    </submittedName>
</protein>
<dbReference type="GO" id="GO:0016787">
    <property type="term" value="F:hydrolase activity"/>
    <property type="evidence" value="ECO:0007669"/>
    <property type="project" value="InterPro"/>
</dbReference>
<dbReference type="AlphaFoldDB" id="A0A397Q901"/>
<dbReference type="Proteomes" id="UP000266273">
    <property type="component" value="Unassembled WGS sequence"/>
</dbReference>
<keyword evidence="3" id="KW-1185">Reference proteome</keyword>
<feature type="domain" description="Calcineurin-like phosphoesterase" evidence="1">
    <location>
        <begin position="41"/>
        <end position="131"/>
    </location>
</feature>
<dbReference type="SUPFAM" id="SSF56300">
    <property type="entry name" value="Metallo-dependent phosphatases"/>
    <property type="match status" value="1"/>
</dbReference>
<dbReference type="InterPro" id="IPR024173">
    <property type="entry name" value="Pesterase_MJ0037-like"/>
</dbReference>
<dbReference type="Gene3D" id="3.60.21.10">
    <property type="match status" value="1"/>
</dbReference>